<dbReference type="EMBL" id="CP003588">
    <property type="protein sequence ID" value="AFK72705.1"/>
    <property type="molecule type" value="Genomic_DNA"/>
</dbReference>
<dbReference type="AlphaFoldDB" id="I3V4N4"/>
<dbReference type="HOGENOM" id="CLU_3256639_0_0_6"/>
<protein>
    <submittedName>
        <fullName evidence="1">Uncharacterized protein</fullName>
    </submittedName>
</protein>
<gene>
    <name evidence="1" type="ORF">YSA_10944</name>
</gene>
<organism evidence="1 2">
    <name type="scientific">Pseudomonas putida ND6</name>
    <dbReference type="NCBI Taxonomy" id="231023"/>
    <lineage>
        <taxon>Bacteria</taxon>
        <taxon>Pseudomonadati</taxon>
        <taxon>Pseudomonadota</taxon>
        <taxon>Gammaproteobacteria</taxon>
        <taxon>Pseudomonadales</taxon>
        <taxon>Pseudomonadaceae</taxon>
        <taxon>Pseudomonas</taxon>
    </lineage>
</organism>
<dbReference type="KEGG" id="ppi:YSA_10944"/>
<name>I3V4N4_PSEPU</name>
<reference evidence="1 2" key="1">
    <citation type="journal article" date="2012" name="J. Bacteriol.">
        <title>Complete Genome Sequence of the Naphthalene-Degrading Pseudomonas putida Strain ND6.</title>
        <authorList>
            <person name="Li S."/>
            <person name="Zhao H."/>
            <person name="Li Y."/>
            <person name="Niu S."/>
            <person name="Cai B."/>
        </authorList>
    </citation>
    <scope>NUCLEOTIDE SEQUENCE [LARGE SCALE GENOMIC DNA]</scope>
    <source>
        <strain evidence="1 2">ND6</strain>
    </source>
</reference>
<proteinExistence type="predicted"/>
<accession>I3V4N4</accession>
<sequence>MARKEAQAPFKILLDIKLSRETLEVGRNTGVASIILLDAQDH</sequence>
<evidence type="ECO:0000313" key="1">
    <source>
        <dbReference type="EMBL" id="AFK72705.1"/>
    </source>
</evidence>
<dbReference type="Proteomes" id="UP000005268">
    <property type="component" value="Chromosome"/>
</dbReference>
<evidence type="ECO:0000313" key="2">
    <source>
        <dbReference type="Proteomes" id="UP000005268"/>
    </source>
</evidence>